<evidence type="ECO:0000313" key="2">
    <source>
        <dbReference type="Proteomes" id="UP001182908"/>
    </source>
</evidence>
<dbReference type="KEGG" id="mseb:RE474_13805"/>
<evidence type="ECO:0000313" key="1">
    <source>
        <dbReference type="EMBL" id="WMW26483.1"/>
    </source>
</evidence>
<keyword evidence="1" id="KW-0614">Plasmid</keyword>
<sequence length="102" mass="11791">MSREYCSLCCTARQRNIVNYNGAYVCLECMFFNSGLAVKVPGRYYSKVSTEIKMAVTAVRKELPDYCVLDDNGFYFVSDLDYQYFKGMLVELFKKACNRPIL</sequence>
<geneLocation type="plasmid" evidence="1 2">
    <name>pFTZ6-02</name>
</geneLocation>
<proteinExistence type="predicted"/>
<dbReference type="AlphaFoldDB" id="A0AA51UMS0"/>
<dbReference type="EMBL" id="CP133593">
    <property type="protein sequence ID" value="WMW26483.1"/>
    <property type="molecule type" value="Genomic_DNA"/>
</dbReference>
<accession>A0AA51UMS0</accession>
<protein>
    <submittedName>
        <fullName evidence="1">Uncharacterized protein</fullName>
    </submittedName>
</protein>
<keyword evidence="2" id="KW-1185">Reference proteome</keyword>
<dbReference type="RefSeq" id="WP_309312278.1">
    <property type="nucleotide sequence ID" value="NZ_CP133593.1"/>
</dbReference>
<dbReference type="GeneID" id="84233812"/>
<dbReference type="Proteomes" id="UP001182908">
    <property type="component" value="Plasmid pFTZ6-02"/>
</dbReference>
<gene>
    <name evidence="1" type="ORF">RE474_13805</name>
</gene>
<name>A0AA51UMS0_9EURY</name>
<reference evidence="1 2" key="1">
    <citation type="submission" date="2023-08" db="EMBL/GenBank/DDBJ databases">
        <title>Methanolobus mangrovi sp. nov. and Methanolobus sediminis sp. nov, two novel methylotrophic methanogens isolated from mangrove sediments in China.</title>
        <authorList>
            <person name="Zhou J."/>
        </authorList>
    </citation>
    <scope>NUCLEOTIDE SEQUENCE [LARGE SCALE GENOMIC DNA]</scope>
    <source>
        <strain evidence="1 2">FTZ6</strain>
        <plasmid evidence="1 2">pFTZ6-02</plasmid>
    </source>
</reference>
<organism evidence="1 2">
    <name type="scientific">Methanolobus sediminis</name>
    <dbReference type="NCBI Taxonomy" id="3072978"/>
    <lineage>
        <taxon>Archaea</taxon>
        <taxon>Methanobacteriati</taxon>
        <taxon>Methanobacteriota</taxon>
        <taxon>Stenosarchaea group</taxon>
        <taxon>Methanomicrobia</taxon>
        <taxon>Methanosarcinales</taxon>
        <taxon>Methanosarcinaceae</taxon>
        <taxon>Methanolobus</taxon>
    </lineage>
</organism>